<feature type="compositionally biased region" description="Low complexity" evidence="1">
    <location>
        <begin position="8"/>
        <end position="18"/>
    </location>
</feature>
<accession>A0A370K409</accession>
<reference evidence="3 4" key="1">
    <citation type="submission" date="2018-07" db="EMBL/GenBank/DDBJ databases">
        <title>Dyella solisilvae sp. nov., isolated from the pine and broad-leaved mixed forest soil.</title>
        <authorList>
            <person name="Gao Z."/>
            <person name="Qiu L."/>
        </authorList>
    </citation>
    <scope>NUCLEOTIDE SEQUENCE [LARGE SCALE GENOMIC DNA]</scope>
    <source>
        <strain evidence="3 4">DHG54</strain>
    </source>
</reference>
<dbReference type="InterPro" id="IPR007899">
    <property type="entry name" value="CHAD_dom"/>
</dbReference>
<dbReference type="InterPro" id="IPR038186">
    <property type="entry name" value="CHAD_dom_sf"/>
</dbReference>
<feature type="domain" description="CHAD" evidence="2">
    <location>
        <begin position="25"/>
        <end position="308"/>
    </location>
</feature>
<gene>
    <name evidence="3" type="ORF">DVT68_16630</name>
</gene>
<evidence type="ECO:0000313" key="4">
    <source>
        <dbReference type="Proteomes" id="UP000254711"/>
    </source>
</evidence>
<keyword evidence="4" id="KW-1185">Reference proteome</keyword>
<evidence type="ECO:0000256" key="1">
    <source>
        <dbReference type="SAM" id="MobiDB-lite"/>
    </source>
</evidence>
<dbReference type="PROSITE" id="PS51708">
    <property type="entry name" value="CHAD"/>
    <property type="match status" value="1"/>
</dbReference>
<dbReference type="PANTHER" id="PTHR39339">
    <property type="entry name" value="SLR1444 PROTEIN"/>
    <property type="match status" value="1"/>
</dbReference>
<dbReference type="Proteomes" id="UP000254711">
    <property type="component" value="Unassembled WGS sequence"/>
</dbReference>
<proteinExistence type="predicted"/>
<sequence length="308" mass="35100">MNARLQHRGTASRVSSGRARGRTERQSAFDCIRQSLDSHMTKAHDARKRLLEEPYDAKLLHAWRVSLRRVTATLKDVARFSDDDLDDVLRYLRQCREATGSCRDIDILSDATLPAFIGKEGARLGDPEQMRQTVSDRQQEAHRQAVIALKKHDLAVPLQAWRHWVLSLDPPSDSAVRQVAAAAIEERFGTLKKRAAKLDGGQKRLHRLRTATKKLRYTIELYQHVFPRQSSAAWLKQLADLQGHLGQAHDYMMGSALLPSLAGSGEEGPQLKPFRRWAKRMAFDASKKSVHSLTRLEELRPYWRPHAH</sequence>
<comment type="caution">
    <text evidence="3">The sequence shown here is derived from an EMBL/GenBank/DDBJ whole genome shotgun (WGS) entry which is preliminary data.</text>
</comment>
<evidence type="ECO:0000259" key="2">
    <source>
        <dbReference type="PROSITE" id="PS51708"/>
    </source>
</evidence>
<dbReference type="Pfam" id="PF05235">
    <property type="entry name" value="CHAD"/>
    <property type="match status" value="1"/>
</dbReference>
<feature type="region of interest" description="Disordered" evidence="1">
    <location>
        <begin position="1"/>
        <end position="26"/>
    </location>
</feature>
<name>A0A370K409_9GAMM</name>
<dbReference type="Gene3D" id="1.40.20.10">
    <property type="entry name" value="CHAD domain"/>
    <property type="match status" value="1"/>
</dbReference>
<protein>
    <submittedName>
        <fullName evidence="3">CHAD domain-containing protein</fullName>
    </submittedName>
</protein>
<dbReference type="AlphaFoldDB" id="A0A370K409"/>
<organism evidence="3 4">
    <name type="scientific">Dyella solisilvae</name>
    <dbReference type="NCBI Taxonomy" id="1920168"/>
    <lineage>
        <taxon>Bacteria</taxon>
        <taxon>Pseudomonadati</taxon>
        <taxon>Pseudomonadota</taxon>
        <taxon>Gammaproteobacteria</taxon>
        <taxon>Lysobacterales</taxon>
        <taxon>Rhodanobacteraceae</taxon>
        <taxon>Dyella</taxon>
    </lineage>
</organism>
<dbReference type="SMART" id="SM00880">
    <property type="entry name" value="CHAD"/>
    <property type="match status" value="1"/>
</dbReference>
<evidence type="ECO:0000313" key="3">
    <source>
        <dbReference type="EMBL" id="RDI97379.1"/>
    </source>
</evidence>
<dbReference type="PANTHER" id="PTHR39339:SF1">
    <property type="entry name" value="CHAD DOMAIN-CONTAINING PROTEIN"/>
    <property type="match status" value="1"/>
</dbReference>
<dbReference type="EMBL" id="QQSY01000005">
    <property type="protein sequence ID" value="RDI97379.1"/>
    <property type="molecule type" value="Genomic_DNA"/>
</dbReference>